<name>D2U3S3_9GAMM</name>
<proteinExistence type="predicted"/>
<dbReference type="InterPro" id="IPR027417">
    <property type="entry name" value="P-loop_NTPase"/>
</dbReference>
<dbReference type="InterPro" id="IPR050678">
    <property type="entry name" value="DNA_Partitioning_ATPase"/>
</dbReference>
<dbReference type="EMBL" id="FN545261">
    <property type="protein sequence ID" value="CBA76061.1"/>
    <property type="molecule type" value="Genomic_DNA"/>
</dbReference>
<evidence type="ECO:0000313" key="1">
    <source>
        <dbReference type="EMBL" id="CBA76061.1"/>
    </source>
</evidence>
<dbReference type="Gene3D" id="3.40.50.300">
    <property type="entry name" value="P-loop containing nucleotide triphosphate hydrolases"/>
    <property type="match status" value="1"/>
</dbReference>
<sequence length="134" mass="14395">MKLYDYIIIDGAAAITAISSAAVMVSDIVLIPVTPSPLDFAACGAIIAVIEARNELQPIIARFVITKKISTAKMLTVLKDSIADTGVKAMSTEITQRQAYVRTMLDGGTIYDTNDYQAKGEIDVLTDEILGLIK</sequence>
<organism evidence="1">
    <name type="scientific">Arsenophonus nasoniae</name>
    <name type="common">son-killer infecting Nasonia vitripennis</name>
    <dbReference type="NCBI Taxonomy" id="638"/>
    <lineage>
        <taxon>Bacteria</taxon>
        <taxon>Pseudomonadati</taxon>
        <taxon>Pseudomonadota</taxon>
        <taxon>Gammaproteobacteria</taxon>
        <taxon>Enterobacterales</taxon>
        <taxon>Morganellaceae</taxon>
        <taxon>Arsenophonus</taxon>
    </lineage>
</organism>
<protein>
    <submittedName>
        <fullName evidence="1">Plasmid partitioning protein</fullName>
    </submittedName>
</protein>
<dbReference type="PANTHER" id="PTHR13696:SF96">
    <property type="entry name" value="COBQ_COBB_MIND_PARA NUCLEOTIDE BINDING DOMAIN-CONTAINING PROTEIN"/>
    <property type="match status" value="1"/>
</dbReference>
<dbReference type="PANTHER" id="PTHR13696">
    <property type="entry name" value="P-LOOP CONTAINING NUCLEOSIDE TRIPHOSPHATE HYDROLASE"/>
    <property type="match status" value="1"/>
</dbReference>
<dbReference type="SUPFAM" id="SSF52540">
    <property type="entry name" value="P-loop containing nucleoside triphosphate hydrolases"/>
    <property type="match status" value="1"/>
</dbReference>
<accession>D2U3S3</accession>
<reference evidence="1" key="1">
    <citation type="journal article" date="2010" name="Insect Mol. Biol.">
        <title>The draft genome sequence of Arsenophonus nasoniae, son-killer bacterium of Nasonia vitripennis, reveals genes associated with virulence and symbiosis.</title>
        <authorList>
            <person name="Wilkes T."/>
            <person name="Darby A.C."/>
            <person name="Choi J."/>
            <person name="Colborne J.K."/>
            <person name="Werren J.H."/>
            <person name="Hurst G.D.D."/>
        </authorList>
    </citation>
    <scope>NUCLEOTIDE SEQUENCE</scope>
</reference>
<dbReference type="AlphaFoldDB" id="D2U3S3"/>
<gene>
    <name evidence="1" type="ORF">ARN_33100</name>
</gene>